<evidence type="ECO:0000256" key="6">
    <source>
        <dbReference type="SAM" id="SignalP"/>
    </source>
</evidence>
<dbReference type="InterPro" id="IPR012944">
    <property type="entry name" value="SusD_RagB_dom"/>
</dbReference>
<dbReference type="Pfam" id="PF07980">
    <property type="entry name" value="SusD_RagB"/>
    <property type="match status" value="1"/>
</dbReference>
<comment type="similarity">
    <text evidence="2">Belongs to the SusD family.</text>
</comment>
<evidence type="ECO:0000313" key="8">
    <source>
        <dbReference type="EMBL" id="NMH25505.1"/>
    </source>
</evidence>
<accession>A0ABX1QTB0</accession>
<feature type="chain" id="PRO_5046246562" evidence="6">
    <location>
        <begin position="23"/>
        <end position="540"/>
    </location>
</feature>
<name>A0ABX1QTB0_9FLAO</name>
<proteinExistence type="inferred from homology"/>
<evidence type="ECO:0000256" key="3">
    <source>
        <dbReference type="ARBA" id="ARBA00022729"/>
    </source>
</evidence>
<evidence type="ECO:0000256" key="1">
    <source>
        <dbReference type="ARBA" id="ARBA00004442"/>
    </source>
</evidence>
<dbReference type="SUPFAM" id="SSF48452">
    <property type="entry name" value="TPR-like"/>
    <property type="match status" value="1"/>
</dbReference>
<keyword evidence="3 6" id="KW-0732">Signal</keyword>
<evidence type="ECO:0000256" key="2">
    <source>
        <dbReference type="ARBA" id="ARBA00006275"/>
    </source>
</evidence>
<dbReference type="Gene3D" id="1.10.3780.10">
    <property type="entry name" value="SusD-like"/>
    <property type="match status" value="1"/>
</dbReference>
<feature type="domain" description="RagB/SusD" evidence="7">
    <location>
        <begin position="378"/>
        <end position="540"/>
    </location>
</feature>
<keyword evidence="5" id="KW-0998">Cell outer membrane</keyword>
<dbReference type="Gene3D" id="1.25.40.390">
    <property type="match status" value="1"/>
</dbReference>
<evidence type="ECO:0000256" key="5">
    <source>
        <dbReference type="ARBA" id="ARBA00023237"/>
    </source>
</evidence>
<sequence>MNMKNFKIFYLLIALSTIISCTDDLNVVSEDPRTTTPEALFSSFAGYKQALAGVYGNLSLTGTGDAGSSFLQGIDAGTSQFGRTLWYLQNLTADEVVWTYENDEGVAELQRNTWTANNPVILGFFSRTMAEVAFANDFLRQSTPELLASRGITNANEVAEINVFRGEVRVLRALAYYYMMDVFGKAPFITESNPIGFKGPEYNREQLFNFIESELTEVLPTLKDANTNEYGRLDKAVAQMILAKVYLNAEVYIGTAKYTECMTQCQSVMAGGYTLNTNYLNNFKADNHTSNEMIFTLQADGVRTQNYGATTVIINGQVGSFEGNGSEFGVGGWGGALRLRKQLVQKFDGGSFSNDVRNTITDNNGSRPIDIAVLTNAGQGHILHKFSNKTSAGVAGPNSTFVDTDFPLFRLADVYLMYAEAQMRKDGATNGSNVKNANTTSIGYINDLRVRANNGSTSANVGAGDVDLQFIIDERARELHWEGHRRQDLIRFGQFTGGNYNWAWKGNIQNGTSISDNLKVFPIPSNSIVANPNLTQNQGY</sequence>
<feature type="signal peptide" evidence="6">
    <location>
        <begin position="1"/>
        <end position="22"/>
    </location>
</feature>
<reference evidence="8 9" key="1">
    <citation type="submission" date="2020-02" db="EMBL/GenBank/DDBJ databases">
        <title>Flavobacterium sp. genome.</title>
        <authorList>
            <person name="Jung H.S."/>
            <person name="Baek J.H."/>
            <person name="Jeon C.O."/>
        </authorList>
    </citation>
    <scope>NUCLEOTIDE SEQUENCE [LARGE SCALE GENOMIC DNA]</scope>
    <source>
        <strain evidence="8 9">SE-s27</strain>
    </source>
</reference>
<gene>
    <name evidence="8" type="ORF">G6042_09520</name>
</gene>
<dbReference type="InterPro" id="IPR011990">
    <property type="entry name" value="TPR-like_helical_dom_sf"/>
</dbReference>
<keyword evidence="4" id="KW-0472">Membrane</keyword>
<dbReference type="EMBL" id="JAAMPT010000207">
    <property type="protein sequence ID" value="NMH25505.1"/>
    <property type="molecule type" value="Genomic_DNA"/>
</dbReference>
<evidence type="ECO:0000256" key="4">
    <source>
        <dbReference type="ARBA" id="ARBA00023136"/>
    </source>
</evidence>
<comment type="caution">
    <text evidence="8">The sequence shown here is derived from an EMBL/GenBank/DDBJ whole genome shotgun (WGS) entry which is preliminary data.</text>
</comment>
<evidence type="ECO:0000259" key="7">
    <source>
        <dbReference type="Pfam" id="PF07980"/>
    </source>
</evidence>
<dbReference type="CDD" id="cd08977">
    <property type="entry name" value="SusD"/>
    <property type="match status" value="1"/>
</dbReference>
<dbReference type="Proteomes" id="UP000767947">
    <property type="component" value="Unassembled WGS sequence"/>
</dbReference>
<dbReference type="PROSITE" id="PS51257">
    <property type="entry name" value="PROKAR_LIPOPROTEIN"/>
    <property type="match status" value="1"/>
</dbReference>
<protein>
    <submittedName>
        <fullName evidence="8">RagB/SusD family nutrient uptake outer membrane protein</fullName>
    </submittedName>
</protein>
<organism evidence="8 9">
    <name type="scientific">Flavobacterium solisilvae</name>
    <dbReference type="NCBI Taxonomy" id="1852019"/>
    <lineage>
        <taxon>Bacteria</taxon>
        <taxon>Pseudomonadati</taxon>
        <taxon>Bacteroidota</taxon>
        <taxon>Flavobacteriia</taxon>
        <taxon>Flavobacteriales</taxon>
        <taxon>Flavobacteriaceae</taxon>
        <taxon>Flavobacterium</taxon>
    </lineage>
</organism>
<comment type="subcellular location">
    <subcellularLocation>
        <location evidence="1">Cell outer membrane</location>
    </subcellularLocation>
</comment>
<dbReference type="Gene3D" id="1.25.40.10">
    <property type="entry name" value="Tetratricopeptide repeat domain"/>
    <property type="match status" value="1"/>
</dbReference>
<keyword evidence="9" id="KW-1185">Reference proteome</keyword>
<evidence type="ECO:0000313" key="9">
    <source>
        <dbReference type="Proteomes" id="UP000767947"/>
    </source>
</evidence>